<dbReference type="Pfam" id="PF12660">
    <property type="entry name" value="zf-TFIIIC"/>
    <property type="match status" value="1"/>
</dbReference>
<feature type="region of interest" description="Disordered" evidence="1">
    <location>
        <begin position="1"/>
        <end position="27"/>
    </location>
</feature>
<dbReference type="PANTHER" id="PTHR15496">
    <property type="entry name" value="GENERAL TRANSCRIPTION FACTOR 3C POLYPEPTIDE 4 FAMILY"/>
    <property type="match status" value="1"/>
</dbReference>
<dbReference type="InterPro" id="IPR044230">
    <property type="entry name" value="GTF3C4"/>
</dbReference>
<dbReference type="PANTHER" id="PTHR15496:SF2">
    <property type="entry name" value="GENERAL TRANSCRIPTION FACTOR 3C POLYPEPTIDE 4"/>
    <property type="match status" value="1"/>
</dbReference>
<dbReference type="RefSeq" id="XP_019035696.1">
    <property type="nucleotide sequence ID" value="XM_019172754.1"/>
</dbReference>
<proteinExistence type="predicted"/>
<evidence type="ECO:0000256" key="1">
    <source>
        <dbReference type="SAM" id="MobiDB-lite"/>
    </source>
</evidence>
<evidence type="ECO:0000259" key="3">
    <source>
        <dbReference type="Pfam" id="PF12660"/>
    </source>
</evidence>
<gene>
    <name evidence="4" type="ORF">L198_00574</name>
</gene>
<evidence type="ECO:0008006" key="6">
    <source>
        <dbReference type="Google" id="ProtNLM"/>
    </source>
</evidence>
<dbReference type="GO" id="GO:0006384">
    <property type="term" value="P:transcription initiation at RNA polymerase III promoter"/>
    <property type="evidence" value="ECO:0007669"/>
    <property type="project" value="InterPro"/>
</dbReference>
<dbReference type="GeneID" id="30189787"/>
<dbReference type="AlphaFoldDB" id="A0A1E3K6Z6"/>
<evidence type="ECO:0000313" key="4">
    <source>
        <dbReference type="EMBL" id="ODO08841.1"/>
    </source>
</evidence>
<feature type="compositionally biased region" description="Polar residues" evidence="1">
    <location>
        <begin position="7"/>
        <end position="27"/>
    </location>
</feature>
<feature type="domain" description="Transcription factor IIIC 90kDa subunit N-terminal" evidence="2">
    <location>
        <begin position="30"/>
        <end position="382"/>
    </location>
</feature>
<dbReference type="Proteomes" id="UP000094819">
    <property type="component" value="Unassembled WGS sequence"/>
</dbReference>
<dbReference type="Pfam" id="PF12657">
    <property type="entry name" value="TFIIIC_delta"/>
    <property type="match status" value="1"/>
</dbReference>
<dbReference type="InterPro" id="IPR036322">
    <property type="entry name" value="WD40_repeat_dom_sf"/>
</dbReference>
<evidence type="ECO:0000259" key="2">
    <source>
        <dbReference type="Pfam" id="PF12657"/>
    </source>
</evidence>
<dbReference type="GO" id="GO:0004402">
    <property type="term" value="F:histone acetyltransferase activity"/>
    <property type="evidence" value="ECO:0007669"/>
    <property type="project" value="InterPro"/>
</dbReference>
<evidence type="ECO:0000313" key="5">
    <source>
        <dbReference type="Proteomes" id="UP000094819"/>
    </source>
</evidence>
<dbReference type="InterPro" id="IPR024764">
    <property type="entry name" value="TFIIIC_Znf"/>
</dbReference>
<dbReference type="SUPFAM" id="SSF50978">
    <property type="entry name" value="WD40 repeat-like"/>
    <property type="match status" value="1"/>
</dbReference>
<reference evidence="4 5" key="1">
    <citation type="submission" date="2016-06" db="EMBL/GenBank/DDBJ databases">
        <title>Evolution of pathogenesis and genome organization in the Tremellales.</title>
        <authorList>
            <person name="Cuomo C."/>
            <person name="Litvintseva A."/>
            <person name="Heitman J."/>
            <person name="Chen Y."/>
            <person name="Sun S."/>
            <person name="Springer D."/>
            <person name="Dromer F."/>
            <person name="Young S."/>
            <person name="Zeng Q."/>
            <person name="Chapman S."/>
            <person name="Gujja S."/>
            <person name="Saif S."/>
            <person name="Birren B."/>
        </authorList>
    </citation>
    <scope>NUCLEOTIDE SEQUENCE [LARGE SCALE GENOMIC DNA]</scope>
    <source>
        <strain evidence="4 5">CBS 7118</strain>
    </source>
</reference>
<name>A0A1E3K6Z6_9TREE</name>
<dbReference type="OrthoDB" id="421374at2759"/>
<dbReference type="InterPro" id="IPR024761">
    <property type="entry name" value="TFIIIC_delta_N"/>
</dbReference>
<feature type="domain" description="Transcription factor IIIC putative zinc-finger" evidence="3">
    <location>
        <begin position="711"/>
        <end position="804"/>
    </location>
</feature>
<accession>A0A1E3K6Z6</accession>
<dbReference type="EMBL" id="AWGH01000001">
    <property type="protein sequence ID" value="ODO08841.1"/>
    <property type="molecule type" value="Genomic_DNA"/>
</dbReference>
<sequence length="815" mass="89788">MLPDQPSPTVISSRNLQSTLSHPSQHTVSWNDDGQCLVLTTKRIYVSTPYLATRRPKPIRPLDDRSIKSILKLQKKNPVKVEDQSDAPSQTKRARRSKRPAGGEIEWWTVEAQVNDFNRKEAFDNDGTCSSLLRGGPQTDTKGDPLRQAVWSPSGIAPSGGCLMCILTGSGRALIFAPDGDPQAEAWLEIEELALSSRNSASPSSSPPEEKMDPQEDDVLGWRSTCIAWSKHIPSTDMMGVDGSVIAVANRSGSIALWTYATQKTSTQLDYLTICPVGSWSTQMAWSEWTPLDEDTYKSRLAFCVSDGSIKTIDVTRTAKAGRSKRKSWEFQRDDITTLDHGDGRVITSLKWINNVLVWTKAGTVHMLADDESRNISWRGFRSFGLARIGHWAGASPYSQVISIELLNPTTLLVVQSSLSTHLIQSFDSSPALVPVTEPLQVALDARRISLENLDTVPAPQLDGCDGLEEDGWTTHTSGWARVGDWGRSMIWATELTSFQTLHIESEAHRYVHLIMAEICASTVSDEAFTHALKKTLRNPRVLVHISPQYVLMPFMLHMLTLSPSDTLAADVQELVLLCLQRTAEYDSTLASQNIVVGLWNNSSLNSLRLCLVLTIWCSSIFDQSTTEFQLLVSKLSKKIRSYLITLKLAWLSITIDTHTSLGPFDRRFIARLIKRVQEPSDPSGISAPADTIQSSARSLSTLLGWDQDSEASADERCPICMAEGEDGGVCKNGHSMPERCSLTDLPITSETPRVCSICLAPAFTNHSSGDPMTQHGVNGPTHQDTVVQMVLDSAIGCAICGGRWITKSKRRALE</sequence>
<comment type="caution">
    <text evidence="4">The sequence shown here is derived from an EMBL/GenBank/DDBJ whole genome shotgun (WGS) entry which is preliminary data.</text>
</comment>
<organism evidence="4 5">
    <name type="scientific">Cryptococcus wingfieldii CBS 7118</name>
    <dbReference type="NCBI Taxonomy" id="1295528"/>
    <lineage>
        <taxon>Eukaryota</taxon>
        <taxon>Fungi</taxon>
        <taxon>Dikarya</taxon>
        <taxon>Basidiomycota</taxon>
        <taxon>Agaricomycotina</taxon>
        <taxon>Tremellomycetes</taxon>
        <taxon>Tremellales</taxon>
        <taxon>Cryptococcaceae</taxon>
        <taxon>Cryptococcus</taxon>
    </lineage>
</organism>
<dbReference type="GO" id="GO:0000127">
    <property type="term" value="C:transcription factor TFIIIC complex"/>
    <property type="evidence" value="ECO:0007669"/>
    <property type="project" value="InterPro"/>
</dbReference>
<feature type="region of interest" description="Disordered" evidence="1">
    <location>
        <begin position="73"/>
        <end position="102"/>
    </location>
</feature>
<keyword evidence="5" id="KW-1185">Reference proteome</keyword>
<protein>
    <recommendedName>
        <fullName evidence="6">Transcription factor IIIC 90kDa subunit N-terminal domain-containing protein</fullName>
    </recommendedName>
</protein>